<dbReference type="InterPro" id="IPR016181">
    <property type="entry name" value="Acyl_CoA_acyltransferase"/>
</dbReference>
<dbReference type="CDD" id="cd04301">
    <property type="entry name" value="NAT_SF"/>
    <property type="match status" value="1"/>
</dbReference>
<dbReference type="InterPro" id="IPR006464">
    <property type="entry name" value="AcTrfase_RimI/Ard1"/>
</dbReference>
<dbReference type="PANTHER" id="PTHR43420">
    <property type="entry name" value="ACETYLTRANSFERASE"/>
    <property type="match status" value="1"/>
</dbReference>
<comment type="similarity">
    <text evidence="1">Belongs to the acetyltransferase family. RimI subfamily.</text>
</comment>
<reference evidence="7" key="1">
    <citation type="journal article" date="2019" name="Int. J. Syst. Evol. Microbiol.">
        <title>The Global Catalogue of Microorganisms (GCM) 10K type strain sequencing project: providing services to taxonomists for standard genome sequencing and annotation.</title>
        <authorList>
            <consortium name="The Broad Institute Genomics Platform"/>
            <consortium name="The Broad Institute Genome Sequencing Center for Infectious Disease"/>
            <person name="Wu L."/>
            <person name="Ma J."/>
        </authorList>
    </citation>
    <scope>NUCLEOTIDE SEQUENCE [LARGE SCALE GENOMIC DNA]</scope>
    <source>
        <strain evidence="7">CGMCC 1.6964</strain>
    </source>
</reference>
<dbReference type="SUPFAM" id="SSF55729">
    <property type="entry name" value="Acyl-CoA N-acyltransferases (Nat)"/>
    <property type="match status" value="1"/>
</dbReference>
<name>A0ABQ2L0Y9_9BACL</name>
<proteinExistence type="inferred from homology"/>
<evidence type="ECO:0000256" key="4">
    <source>
        <dbReference type="ARBA" id="ARBA00023315"/>
    </source>
</evidence>
<dbReference type="PROSITE" id="PS51186">
    <property type="entry name" value="GNAT"/>
    <property type="match status" value="1"/>
</dbReference>
<dbReference type="PANTHER" id="PTHR43420:SF44">
    <property type="entry name" value="ACETYLTRANSFERASE YPEA"/>
    <property type="match status" value="1"/>
</dbReference>
<dbReference type="RefSeq" id="WP_018975940.1">
    <property type="nucleotide sequence ID" value="NZ_BMLN01000004.1"/>
</dbReference>
<dbReference type="Proteomes" id="UP000606653">
    <property type="component" value="Unassembled WGS sequence"/>
</dbReference>
<evidence type="ECO:0000313" key="6">
    <source>
        <dbReference type="EMBL" id="GGN99104.1"/>
    </source>
</evidence>
<dbReference type="InterPro" id="IPR050680">
    <property type="entry name" value="YpeA/RimI_acetyltransf"/>
</dbReference>
<organism evidence="6 7">
    <name type="scientific">Saccharibacillus kuerlensis</name>
    <dbReference type="NCBI Taxonomy" id="459527"/>
    <lineage>
        <taxon>Bacteria</taxon>
        <taxon>Bacillati</taxon>
        <taxon>Bacillota</taxon>
        <taxon>Bacilli</taxon>
        <taxon>Bacillales</taxon>
        <taxon>Paenibacillaceae</taxon>
        <taxon>Saccharibacillus</taxon>
    </lineage>
</organism>
<feature type="domain" description="N-acetyltransferase" evidence="5">
    <location>
        <begin position="17"/>
        <end position="162"/>
    </location>
</feature>
<keyword evidence="3" id="KW-0808">Transferase</keyword>
<dbReference type="InterPro" id="IPR000182">
    <property type="entry name" value="GNAT_dom"/>
</dbReference>
<dbReference type="Pfam" id="PF00583">
    <property type="entry name" value="Acetyltransf_1"/>
    <property type="match status" value="1"/>
</dbReference>
<dbReference type="Gene3D" id="3.40.630.30">
    <property type="match status" value="1"/>
</dbReference>
<sequence>MQHRDLEQAQSSDEPNLKFRVMRLEDIPDVMVIEHESFSLPWTEQAFRSEMTLNHFARYIIMEVDGQPAGYAGMWTVIDEAHITNIAVRTAYRGRKLGERLLSELLDIAESLGLERATLEVRVSNGVARNLYQKMGFREVGIRKGYYSDNNEDAMIMWVDLKNPDRPRTAGNMEGSV</sequence>
<evidence type="ECO:0000313" key="7">
    <source>
        <dbReference type="Proteomes" id="UP000606653"/>
    </source>
</evidence>
<gene>
    <name evidence="6" type="primary">rimI</name>
    <name evidence="6" type="ORF">GCM10010969_18980</name>
</gene>
<dbReference type="NCBIfam" id="TIGR01575">
    <property type="entry name" value="rimI"/>
    <property type="match status" value="1"/>
</dbReference>
<evidence type="ECO:0000256" key="1">
    <source>
        <dbReference type="ARBA" id="ARBA00005395"/>
    </source>
</evidence>
<comment type="caution">
    <text evidence="6">The sequence shown here is derived from an EMBL/GenBank/DDBJ whole genome shotgun (WGS) entry which is preliminary data.</text>
</comment>
<evidence type="ECO:0000256" key="3">
    <source>
        <dbReference type="ARBA" id="ARBA00022679"/>
    </source>
</evidence>
<protein>
    <submittedName>
        <fullName evidence="6">Ribosomal-protein-alanine acetyltransferase</fullName>
    </submittedName>
</protein>
<accession>A0ABQ2L0Y9</accession>
<keyword evidence="4" id="KW-0012">Acyltransferase</keyword>
<evidence type="ECO:0000256" key="2">
    <source>
        <dbReference type="ARBA" id="ARBA00022490"/>
    </source>
</evidence>
<evidence type="ECO:0000259" key="5">
    <source>
        <dbReference type="PROSITE" id="PS51186"/>
    </source>
</evidence>
<keyword evidence="2" id="KW-0963">Cytoplasm</keyword>
<keyword evidence="7" id="KW-1185">Reference proteome</keyword>
<dbReference type="EMBL" id="BMLN01000004">
    <property type="protein sequence ID" value="GGN99104.1"/>
    <property type="molecule type" value="Genomic_DNA"/>
</dbReference>